<accession>A0A0W0FP46</accession>
<evidence type="ECO:0000256" key="5">
    <source>
        <dbReference type="ARBA" id="ARBA00022723"/>
    </source>
</evidence>
<comment type="pathway">
    <text evidence="11">Amino-acid biosynthesis; L-methionine biosynthesis via salvage pathway; L-methionine from S-methyl-5-thio-alpha-D-ribose 1-phosphate: step 5/6.</text>
</comment>
<dbReference type="UniPathway" id="UPA00904">
    <property type="reaction ID" value="UER00878"/>
</dbReference>
<dbReference type="InterPro" id="IPR004313">
    <property type="entry name" value="ARD"/>
</dbReference>
<feature type="binding site" evidence="11">
    <location>
        <position position="92"/>
    </location>
    <ligand>
        <name>Ni(2+)</name>
        <dbReference type="ChEBI" id="CHEBI:49786"/>
        <note>for nickel-dependent acireductone dioxygenase activity</note>
    </ligand>
</feature>
<feature type="binding site" evidence="11">
    <location>
        <position position="86"/>
    </location>
    <ligand>
        <name>Ni(2+)</name>
        <dbReference type="ChEBI" id="CHEBI:49786"/>
        <note>for nickel-dependent acireductone dioxygenase activity</note>
    </ligand>
</feature>
<dbReference type="SUPFAM" id="SSF51182">
    <property type="entry name" value="RmlC-like cupins"/>
    <property type="match status" value="1"/>
</dbReference>
<dbReference type="eggNOG" id="KOG2107">
    <property type="taxonomic scope" value="Eukaryota"/>
</dbReference>
<evidence type="ECO:0000256" key="2">
    <source>
        <dbReference type="ARBA" id="ARBA00022490"/>
    </source>
</evidence>
<keyword evidence="9 11" id="KW-0486">Methionine biosynthesis</keyword>
<dbReference type="HAMAP" id="MF_03154">
    <property type="entry name" value="Salvage_MtnD_euk"/>
    <property type="match status" value="1"/>
</dbReference>
<keyword evidence="7 11" id="KW-0560">Oxidoreductase</keyword>
<dbReference type="PANTHER" id="PTHR23418">
    <property type="entry name" value="ACIREDUCTONE DIOXYGENASE"/>
    <property type="match status" value="1"/>
</dbReference>
<dbReference type="GO" id="GO:0005634">
    <property type="term" value="C:nucleus"/>
    <property type="evidence" value="ECO:0007669"/>
    <property type="project" value="UniProtKB-SubCell"/>
</dbReference>
<dbReference type="InterPro" id="IPR011051">
    <property type="entry name" value="RmlC_Cupin_sf"/>
</dbReference>
<dbReference type="EC" id="1.13.11.53" evidence="11"/>
<feature type="binding site" evidence="11">
    <location>
        <position position="132"/>
    </location>
    <ligand>
        <name>Ni(2+)</name>
        <dbReference type="ChEBI" id="CHEBI:49786"/>
        <note>for nickel-dependent acireductone dioxygenase activity</note>
    </ligand>
</feature>
<dbReference type="GO" id="GO:0010308">
    <property type="term" value="F:acireductone dioxygenase (Ni2+-requiring) activity"/>
    <property type="evidence" value="ECO:0007669"/>
    <property type="project" value="UniProtKB-UniRule"/>
</dbReference>
<keyword evidence="10 11" id="KW-0539">Nucleus</keyword>
<keyword evidence="5 11" id="KW-0479">Metal-binding</keyword>
<evidence type="ECO:0000256" key="9">
    <source>
        <dbReference type="ARBA" id="ARBA00023167"/>
    </source>
</evidence>
<comment type="caution">
    <text evidence="12">The sequence shown here is derived from an EMBL/GenBank/DDBJ whole genome shotgun (WGS) entry which is preliminary data.</text>
</comment>
<evidence type="ECO:0000313" key="13">
    <source>
        <dbReference type="Proteomes" id="UP000054988"/>
    </source>
</evidence>
<proteinExistence type="inferred from homology"/>
<dbReference type="InterPro" id="IPR014710">
    <property type="entry name" value="RmlC-like_jellyroll"/>
</dbReference>
<comment type="subcellular location">
    <subcellularLocation>
        <location evidence="11">Cytoplasm</location>
    </subcellularLocation>
    <subcellularLocation>
        <location evidence="11">Nucleus</location>
    </subcellularLocation>
</comment>
<dbReference type="CDD" id="cd02232">
    <property type="entry name" value="cupin_ARD"/>
    <property type="match status" value="1"/>
</dbReference>
<organism evidence="12 13">
    <name type="scientific">Moniliophthora roreri</name>
    <name type="common">Frosty pod rot fungus</name>
    <name type="synonym">Monilia roreri</name>
    <dbReference type="NCBI Taxonomy" id="221103"/>
    <lineage>
        <taxon>Eukaryota</taxon>
        <taxon>Fungi</taxon>
        <taxon>Dikarya</taxon>
        <taxon>Basidiomycota</taxon>
        <taxon>Agaricomycotina</taxon>
        <taxon>Agaricomycetes</taxon>
        <taxon>Agaricomycetidae</taxon>
        <taxon>Agaricales</taxon>
        <taxon>Marasmiineae</taxon>
        <taxon>Marasmiaceae</taxon>
        <taxon>Moniliophthora</taxon>
    </lineage>
</organism>
<dbReference type="Pfam" id="PF03079">
    <property type="entry name" value="ARD"/>
    <property type="match status" value="1"/>
</dbReference>
<evidence type="ECO:0000313" key="12">
    <source>
        <dbReference type="EMBL" id="KTB38020.1"/>
    </source>
</evidence>
<dbReference type="FunFam" id="2.60.120.10:FF:000099">
    <property type="entry name" value="1,2-dihydroxy-3-keto-5-methylthiopentene dioxygenase"/>
    <property type="match status" value="1"/>
</dbReference>
<keyword evidence="2 11" id="KW-0963">Cytoplasm</keyword>
<dbReference type="PANTHER" id="PTHR23418:SF0">
    <property type="entry name" value="ACIREDUCTONE DIOXYGENASE"/>
    <property type="match status" value="1"/>
</dbReference>
<dbReference type="GO" id="GO:0016151">
    <property type="term" value="F:nickel cation binding"/>
    <property type="evidence" value="ECO:0007669"/>
    <property type="project" value="UniProtKB-UniRule"/>
</dbReference>
<evidence type="ECO:0000256" key="10">
    <source>
        <dbReference type="ARBA" id="ARBA00023242"/>
    </source>
</evidence>
<reference evidence="12 13" key="1">
    <citation type="submission" date="2015-12" db="EMBL/GenBank/DDBJ databases">
        <title>Draft genome sequence of Moniliophthora roreri, the causal agent of frosty pod rot of cacao.</title>
        <authorList>
            <person name="Aime M.C."/>
            <person name="Diaz-Valderrama J.R."/>
            <person name="Kijpornyongpan T."/>
            <person name="Phillips-Mora W."/>
        </authorList>
    </citation>
    <scope>NUCLEOTIDE SEQUENCE [LARGE SCALE GENOMIC DNA]</scope>
    <source>
        <strain evidence="12 13">MCA 2952</strain>
    </source>
</reference>
<dbReference type="GO" id="GO:0019509">
    <property type="term" value="P:L-methionine salvage from methylthioadenosine"/>
    <property type="evidence" value="ECO:0007669"/>
    <property type="project" value="UniProtKB-UniRule"/>
</dbReference>
<comment type="catalytic activity">
    <reaction evidence="11">
        <text>1,2-dihydroxy-5-(methylsulfanyl)pent-1-en-3-one + O2 = 3-(methylsulfanyl)propanoate + CO + formate + 2 H(+)</text>
        <dbReference type="Rhea" id="RHEA:14161"/>
        <dbReference type="ChEBI" id="CHEBI:15378"/>
        <dbReference type="ChEBI" id="CHEBI:15379"/>
        <dbReference type="ChEBI" id="CHEBI:15740"/>
        <dbReference type="ChEBI" id="CHEBI:17245"/>
        <dbReference type="ChEBI" id="CHEBI:49016"/>
        <dbReference type="ChEBI" id="CHEBI:49252"/>
        <dbReference type="EC" id="1.13.11.53"/>
    </reaction>
</comment>
<feature type="binding site" evidence="11">
    <location>
        <position position="88"/>
    </location>
    <ligand>
        <name>Fe(2+)</name>
        <dbReference type="ChEBI" id="CHEBI:29033"/>
        <note>for iron-dependent acireductone dioxygenase activity</note>
    </ligand>
</feature>
<name>A0A0W0FP46_MONRR</name>
<dbReference type="GO" id="GO:0005506">
    <property type="term" value="F:iron ion binding"/>
    <property type="evidence" value="ECO:0007669"/>
    <property type="project" value="UniProtKB-UniRule"/>
</dbReference>
<gene>
    <name evidence="11" type="primary">ADI1</name>
    <name evidence="12" type="ORF">WG66_9403</name>
</gene>
<comment type="function">
    <text evidence="11">Catalyzes 2 different reactions between oxygen and the acireductone 1,2-dihydroxy-3-keto-5-methylthiopentene (DHK-MTPene) depending upon the metal bound in the active site. Fe-containing acireductone dioxygenase (Fe-ARD) produces formate and 2-keto-4-methylthiobutyrate (KMTB), the alpha-ketoacid precursor of methionine in the methionine recycle pathway. Ni-containing acireductone dioxygenase (Ni-ARD) produces methylthiopropionate, carbon monoxide and formate, and does not lie on the methionine recycle pathway.</text>
</comment>
<keyword evidence="8 11" id="KW-0408">Iron</keyword>
<keyword evidence="3 11" id="KW-0533">Nickel</keyword>
<sequence length="180" mass="20956">MRAYYFDNIPGDQRLPHDCNPSRPVTGTHLKTLNVETFHIPLEGYQEKIDTMAAKRNYRNRDVVDISREGLGEVYEEKIKSFFREHLHEDEEIRYILSGSGYFDIRETPSDAWIRIAMDPGDLLVLPAGIYHRFTLDENDNVEALRLFKDEPKWAAVNRGPESDHNLHRLEYLKSIAPLA</sequence>
<comment type="catalytic activity">
    <reaction evidence="1 11">
        <text>1,2-dihydroxy-5-(methylsulfanyl)pent-1-en-3-one + O2 = 4-methylsulfanyl-2-oxobutanoate + formate + 2 H(+)</text>
        <dbReference type="Rhea" id="RHEA:24504"/>
        <dbReference type="ChEBI" id="CHEBI:15378"/>
        <dbReference type="ChEBI" id="CHEBI:15379"/>
        <dbReference type="ChEBI" id="CHEBI:15740"/>
        <dbReference type="ChEBI" id="CHEBI:16723"/>
        <dbReference type="ChEBI" id="CHEBI:49252"/>
        <dbReference type="EC" id="1.13.11.54"/>
    </reaction>
</comment>
<dbReference type="EC" id="1.13.11.54" evidence="11"/>
<comment type="similarity">
    <text evidence="11">Belongs to the acireductone dioxygenase (ARD) family.</text>
</comment>
<evidence type="ECO:0000256" key="8">
    <source>
        <dbReference type="ARBA" id="ARBA00023004"/>
    </source>
</evidence>
<evidence type="ECO:0000256" key="6">
    <source>
        <dbReference type="ARBA" id="ARBA00022964"/>
    </source>
</evidence>
<evidence type="ECO:0000256" key="3">
    <source>
        <dbReference type="ARBA" id="ARBA00022596"/>
    </source>
</evidence>
<feature type="binding site" evidence="11">
    <location>
        <position position="132"/>
    </location>
    <ligand>
        <name>Fe(2+)</name>
        <dbReference type="ChEBI" id="CHEBI:29033"/>
        <note>for iron-dependent acireductone dioxygenase activity</note>
    </ligand>
</feature>
<comment type="cofactor">
    <cofactor evidence="11">
        <name>Fe(2+)</name>
        <dbReference type="ChEBI" id="CHEBI:29033"/>
    </cofactor>
    <cofactor evidence="11">
        <name>Ni(2+)</name>
        <dbReference type="ChEBI" id="CHEBI:49786"/>
    </cofactor>
    <text evidence="11">Binds either 1 Fe or Ni cation per monomer. Iron-binding promotes an acireductone dioxygenase reaction producing 2-keto-4-methylthiobutyrate, while nickel-binding promotes an acireductone dioxygenase reaction producing 3-(methylsulfanyl)propanoate.</text>
</comment>
<feature type="binding site" evidence="11">
    <location>
        <position position="86"/>
    </location>
    <ligand>
        <name>Fe(2+)</name>
        <dbReference type="ChEBI" id="CHEBI:29033"/>
        <note>for iron-dependent acireductone dioxygenase activity</note>
    </ligand>
</feature>
<evidence type="ECO:0000256" key="4">
    <source>
        <dbReference type="ARBA" id="ARBA00022605"/>
    </source>
</evidence>
<dbReference type="Proteomes" id="UP000054988">
    <property type="component" value="Unassembled WGS sequence"/>
</dbReference>
<evidence type="ECO:0000256" key="7">
    <source>
        <dbReference type="ARBA" id="ARBA00023002"/>
    </source>
</evidence>
<dbReference type="AlphaFoldDB" id="A0A0W0FP46"/>
<evidence type="ECO:0000256" key="11">
    <source>
        <dbReference type="HAMAP-Rule" id="MF_03154"/>
    </source>
</evidence>
<dbReference type="GO" id="GO:0005737">
    <property type="term" value="C:cytoplasm"/>
    <property type="evidence" value="ECO:0007669"/>
    <property type="project" value="UniProtKB-SubCell"/>
</dbReference>
<protein>
    <recommendedName>
        <fullName evidence="11">Acireductone dioxygenase</fullName>
    </recommendedName>
    <alternativeName>
        <fullName evidence="11">Acireductone dioxygenase (Fe(2+)-requiring)</fullName>
        <shortName evidence="11">ARD'</shortName>
        <shortName evidence="11">Fe-ARD</shortName>
        <ecNumber evidence="11">1.13.11.54</ecNumber>
    </alternativeName>
    <alternativeName>
        <fullName evidence="11">Acireductone dioxygenase (Ni(2+)-requiring)</fullName>
        <shortName evidence="11">ARD</shortName>
        <shortName evidence="11">Ni-ARD</shortName>
        <ecNumber evidence="11">1.13.11.53</ecNumber>
    </alternativeName>
</protein>
<keyword evidence="6 11" id="KW-0223">Dioxygenase</keyword>
<feature type="binding site" evidence="11">
    <location>
        <position position="92"/>
    </location>
    <ligand>
        <name>Fe(2+)</name>
        <dbReference type="ChEBI" id="CHEBI:29033"/>
        <note>for iron-dependent acireductone dioxygenase activity</note>
    </ligand>
</feature>
<dbReference type="InterPro" id="IPR027496">
    <property type="entry name" value="ARD_euk"/>
</dbReference>
<evidence type="ECO:0000256" key="1">
    <source>
        <dbReference type="ARBA" id="ARBA00000428"/>
    </source>
</evidence>
<keyword evidence="4 11" id="KW-0028">Amino-acid biosynthesis</keyword>
<feature type="binding site" evidence="11">
    <location>
        <position position="88"/>
    </location>
    <ligand>
        <name>Ni(2+)</name>
        <dbReference type="ChEBI" id="CHEBI:49786"/>
        <note>for nickel-dependent acireductone dioxygenase activity</note>
    </ligand>
</feature>
<dbReference type="GO" id="GO:0010309">
    <property type="term" value="F:acireductone dioxygenase [iron(II)-requiring] activity"/>
    <property type="evidence" value="ECO:0007669"/>
    <property type="project" value="UniProtKB-UniRule"/>
</dbReference>
<dbReference type="EMBL" id="LATX01001789">
    <property type="protein sequence ID" value="KTB38020.1"/>
    <property type="molecule type" value="Genomic_DNA"/>
</dbReference>
<dbReference type="Gene3D" id="2.60.120.10">
    <property type="entry name" value="Jelly Rolls"/>
    <property type="match status" value="1"/>
</dbReference>